<dbReference type="Proteomes" id="UP000726737">
    <property type="component" value="Unassembled WGS sequence"/>
</dbReference>
<dbReference type="AlphaFoldDB" id="A0A9P6PZL6"/>
<feature type="transmembrane region" description="Helical" evidence="2">
    <location>
        <begin position="71"/>
        <end position="92"/>
    </location>
</feature>
<keyword evidence="4" id="KW-1185">Reference proteome</keyword>
<name>A0A9P6PZL6_9FUNG</name>
<keyword evidence="2" id="KW-0812">Transmembrane</keyword>
<evidence type="ECO:0000256" key="2">
    <source>
        <dbReference type="SAM" id="Phobius"/>
    </source>
</evidence>
<feature type="compositionally biased region" description="Low complexity" evidence="1">
    <location>
        <begin position="13"/>
        <end position="36"/>
    </location>
</feature>
<evidence type="ECO:0000313" key="3">
    <source>
        <dbReference type="EMBL" id="KAG0255432.1"/>
    </source>
</evidence>
<proteinExistence type="predicted"/>
<gene>
    <name evidence="3" type="ORF">BG011_005123</name>
</gene>
<comment type="caution">
    <text evidence="3">The sequence shown here is derived from an EMBL/GenBank/DDBJ whole genome shotgun (WGS) entry which is preliminary data.</text>
</comment>
<evidence type="ECO:0000313" key="4">
    <source>
        <dbReference type="Proteomes" id="UP000726737"/>
    </source>
</evidence>
<organism evidence="3 4">
    <name type="scientific">Mortierella polycephala</name>
    <dbReference type="NCBI Taxonomy" id="41804"/>
    <lineage>
        <taxon>Eukaryota</taxon>
        <taxon>Fungi</taxon>
        <taxon>Fungi incertae sedis</taxon>
        <taxon>Mucoromycota</taxon>
        <taxon>Mortierellomycotina</taxon>
        <taxon>Mortierellomycetes</taxon>
        <taxon>Mortierellales</taxon>
        <taxon>Mortierellaceae</taxon>
        <taxon>Mortierella</taxon>
    </lineage>
</organism>
<dbReference type="OrthoDB" id="422086at2759"/>
<keyword evidence="2" id="KW-0472">Membrane</keyword>
<reference evidence="3" key="1">
    <citation type="journal article" date="2020" name="Fungal Divers.">
        <title>Resolving the Mortierellaceae phylogeny through synthesis of multi-gene phylogenetics and phylogenomics.</title>
        <authorList>
            <person name="Vandepol N."/>
            <person name="Liber J."/>
            <person name="Desiro A."/>
            <person name="Na H."/>
            <person name="Kennedy M."/>
            <person name="Barry K."/>
            <person name="Grigoriev I.V."/>
            <person name="Miller A.N."/>
            <person name="O'Donnell K."/>
            <person name="Stajich J.E."/>
            <person name="Bonito G."/>
        </authorList>
    </citation>
    <scope>NUCLEOTIDE SEQUENCE</scope>
    <source>
        <strain evidence="3">KOD948</strain>
    </source>
</reference>
<evidence type="ECO:0000256" key="1">
    <source>
        <dbReference type="SAM" id="MobiDB-lite"/>
    </source>
</evidence>
<feature type="compositionally biased region" description="Polar residues" evidence="1">
    <location>
        <begin position="1"/>
        <end position="12"/>
    </location>
</feature>
<feature type="non-terminal residue" evidence="3">
    <location>
        <position position="105"/>
    </location>
</feature>
<feature type="region of interest" description="Disordered" evidence="1">
    <location>
        <begin position="1"/>
        <end position="44"/>
    </location>
</feature>
<protein>
    <submittedName>
        <fullName evidence="3">Uncharacterized protein</fullName>
    </submittedName>
</protein>
<keyword evidence="2" id="KW-1133">Transmembrane helix</keyword>
<dbReference type="EMBL" id="JAAAJA010000349">
    <property type="protein sequence ID" value="KAG0255432.1"/>
    <property type="molecule type" value="Genomic_DNA"/>
</dbReference>
<accession>A0A9P6PZL6</accession>
<sequence>MDTSVIQDQIPDSTSSTAAATASSTSFTPPTQTPFSGLTNGRQQAHARLHTVPESIIDFRLFDGKNSPQNIAVYGFGLGALFGSSVILATVVQTPIPQFWCFLAA</sequence>